<gene>
    <name evidence="1" type="ORF">DX116_03630</name>
</gene>
<dbReference type="Gene3D" id="3.30.530.20">
    <property type="match status" value="1"/>
</dbReference>
<dbReference type="OrthoDB" id="191189at2"/>
<dbReference type="AlphaFoldDB" id="A0A371P9V1"/>
<evidence type="ECO:0000313" key="2">
    <source>
        <dbReference type="Proteomes" id="UP000265581"/>
    </source>
</evidence>
<reference evidence="1 2" key="1">
    <citation type="submission" date="2018-08" db="EMBL/GenBank/DDBJ databases">
        <title>Aeromicrobium sp. M2KJ-4, whole genome shotgun sequence.</title>
        <authorList>
            <person name="Tuo L."/>
        </authorList>
    </citation>
    <scope>NUCLEOTIDE SEQUENCE [LARGE SCALE GENOMIC DNA]</scope>
    <source>
        <strain evidence="1 2">M2KJ-4</strain>
    </source>
</reference>
<dbReference type="SUPFAM" id="SSF55961">
    <property type="entry name" value="Bet v1-like"/>
    <property type="match status" value="1"/>
</dbReference>
<evidence type="ECO:0000313" key="1">
    <source>
        <dbReference type="EMBL" id="REK72705.1"/>
    </source>
</evidence>
<name>A0A371P9V1_9ACTN</name>
<keyword evidence="2" id="KW-1185">Reference proteome</keyword>
<comment type="caution">
    <text evidence="1">The sequence shown here is derived from an EMBL/GenBank/DDBJ whole genome shotgun (WGS) entry which is preliminary data.</text>
</comment>
<organism evidence="1 2">
    <name type="scientific">Aeromicrobium endophyticum</name>
    <dbReference type="NCBI Taxonomy" id="2292704"/>
    <lineage>
        <taxon>Bacteria</taxon>
        <taxon>Bacillati</taxon>
        <taxon>Actinomycetota</taxon>
        <taxon>Actinomycetes</taxon>
        <taxon>Propionibacteriales</taxon>
        <taxon>Nocardioidaceae</taxon>
        <taxon>Aeromicrobium</taxon>
    </lineage>
</organism>
<sequence length="124" mass="13090">MGPSVSREIAIPPEVAWRLLTHVAEWPRWGPTVAGGEVPGGVIDPGARGTVRTVVGVSLPFEITDFVPGRSWAWSVAGVPATRHRVAPTAGGCVVTFEVPWWAPGYLAVCALALLRIERLAAAS</sequence>
<accession>A0A371P9V1</accession>
<dbReference type="Proteomes" id="UP000265581">
    <property type="component" value="Unassembled WGS sequence"/>
</dbReference>
<dbReference type="Pfam" id="PF10604">
    <property type="entry name" value="Polyketide_cyc2"/>
    <property type="match status" value="1"/>
</dbReference>
<protein>
    <submittedName>
        <fullName evidence="1">SRPBCC family protein</fullName>
    </submittedName>
</protein>
<dbReference type="EMBL" id="QUBR01000001">
    <property type="protein sequence ID" value="REK72705.1"/>
    <property type="molecule type" value="Genomic_DNA"/>
</dbReference>
<dbReference type="InterPro" id="IPR023393">
    <property type="entry name" value="START-like_dom_sf"/>
</dbReference>
<dbReference type="InterPro" id="IPR019587">
    <property type="entry name" value="Polyketide_cyclase/dehydratase"/>
</dbReference>
<dbReference type="RefSeq" id="WP_119702818.1">
    <property type="nucleotide sequence ID" value="NZ_JBHSOI010000001.1"/>
</dbReference>
<proteinExistence type="predicted"/>